<gene>
    <name evidence="1" type="ORF">M569_15619</name>
</gene>
<accession>S8DIE5</accession>
<evidence type="ECO:0000313" key="1">
    <source>
        <dbReference type="EMBL" id="EPS59192.1"/>
    </source>
</evidence>
<organism evidence="1 2">
    <name type="scientific">Genlisea aurea</name>
    <dbReference type="NCBI Taxonomy" id="192259"/>
    <lineage>
        <taxon>Eukaryota</taxon>
        <taxon>Viridiplantae</taxon>
        <taxon>Streptophyta</taxon>
        <taxon>Embryophyta</taxon>
        <taxon>Tracheophyta</taxon>
        <taxon>Spermatophyta</taxon>
        <taxon>Magnoliopsida</taxon>
        <taxon>eudicotyledons</taxon>
        <taxon>Gunneridae</taxon>
        <taxon>Pentapetalae</taxon>
        <taxon>asterids</taxon>
        <taxon>lamiids</taxon>
        <taxon>Lamiales</taxon>
        <taxon>Lentibulariaceae</taxon>
        <taxon>Genlisea</taxon>
    </lineage>
</organism>
<proteinExistence type="predicted"/>
<name>S8DIE5_9LAMI</name>
<reference evidence="1 2" key="1">
    <citation type="journal article" date="2013" name="BMC Genomics">
        <title>The miniature genome of a carnivorous plant Genlisea aurea contains a low number of genes and short non-coding sequences.</title>
        <authorList>
            <person name="Leushkin E.V."/>
            <person name="Sutormin R.A."/>
            <person name="Nabieva E.R."/>
            <person name="Penin A.A."/>
            <person name="Kondrashov A.S."/>
            <person name="Logacheva M.D."/>
        </authorList>
    </citation>
    <scope>NUCLEOTIDE SEQUENCE [LARGE SCALE GENOMIC DNA]</scope>
</reference>
<dbReference type="AlphaFoldDB" id="S8DIE5"/>
<dbReference type="EMBL" id="AUSU01008568">
    <property type="protein sequence ID" value="EPS59192.1"/>
    <property type="molecule type" value="Genomic_DNA"/>
</dbReference>
<dbReference type="PANTHER" id="PTHR33237">
    <property type="entry name" value="F2P16.13 PROTEIN-RELATED"/>
    <property type="match status" value="1"/>
</dbReference>
<feature type="non-terminal residue" evidence="1">
    <location>
        <position position="1"/>
    </location>
</feature>
<dbReference type="Proteomes" id="UP000015453">
    <property type="component" value="Unassembled WGS sequence"/>
</dbReference>
<comment type="caution">
    <text evidence="1">The sequence shown here is derived from an EMBL/GenBank/DDBJ whole genome shotgun (WGS) entry which is preliminary data.</text>
</comment>
<evidence type="ECO:0000313" key="2">
    <source>
        <dbReference type="Proteomes" id="UP000015453"/>
    </source>
</evidence>
<sequence>LKTKMIPWRKAVQDEEQQIEAPQILEDEEEETEAVWKKAIMRGEKCRPLDFSGKISYDCDGNLLPGS</sequence>
<keyword evidence="2" id="KW-1185">Reference proteome</keyword>
<protein>
    <submittedName>
        <fullName evidence="1">Uncharacterized protein</fullName>
    </submittedName>
</protein>
<feature type="non-terminal residue" evidence="1">
    <location>
        <position position="67"/>
    </location>
</feature>
<dbReference type="OrthoDB" id="674685at2759"/>
<dbReference type="PANTHER" id="PTHR33237:SF31">
    <property type="entry name" value="F2P16.13 PROTEIN"/>
    <property type="match status" value="1"/>
</dbReference>